<organism evidence="1 2">
    <name type="scientific">Amycolatopsis sacchari</name>
    <dbReference type="NCBI Taxonomy" id="115433"/>
    <lineage>
        <taxon>Bacteria</taxon>
        <taxon>Bacillati</taxon>
        <taxon>Actinomycetota</taxon>
        <taxon>Actinomycetes</taxon>
        <taxon>Pseudonocardiales</taxon>
        <taxon>Pseudonocardiaceae</taxon>
        <taxon>Amycolatopsis</taxon>
    </lineage>
</organism>
<keyword evidence="2" id="KW-1185">Reference proteome</keyword>
<protein>
    <submittedName>
        <fullName evidence="1">Uncharacterized protein</fullName>
    </submittedName>
</protein>
<reference evidence="1 2" key="1">
    <citation type="submission" date="2016-10" db="EMBL/GenBank/DDBJ databases">
        <authorList>
            <person name="de Groot N.N."/>
        </authorList>
    </citation>
    <scope>NUCLEOTIDE SEQUENCE [LARGE SCALE GENOMIC DNA]</scope>
    <source>
        <strain evidence="1 2">DSM 44468</strain>
    </source>
</reference>
<dbReference type="OrthoDB" id="6941322at2"/>
<evidence type="ECO:0000313" key="2">
    <source>
        <dbReference type="Proteomes" id="UP000199025"/>
    </source>
</evidence>
<dbReference type="RefSeq" id="WP_091512392.1">
    <property type="nucleotide sequence ID" value="NZ_CBDQZW010000015.1"/>
</dbReference>
<evidence type="ECO:0000313" key="1">
    <source>
        <dbReference type="EMBL" id="SFK31404.1"/>
    </source>
</evidence>
<proteinExistence type="predicted"/>
<sequence length="142" mass="16485">MRWITLSTRKKSGELLDLYDVLDAIPDNDYVWHLIEFYGFGAAPEGMNISDFEQLVLWSEISYTFSWLELRQFARGLHQTIDCLLVANRGMIRKKYFFDELRGNLEEFVAYVIYVNDGEQWEVAVEEGEANTESVVATLVSL</sequence>
<dbReference type="Proteomes" id="UP000199025">
    <property type="component" value="Unassembled WGS sequence"/>
</dbReference>
<accession>A0A1I3YHV3</accession>
<gene>
    <name evidence="1" type="ORF">SAMN05421835_1186</name>
</gene>
<name>A0A1I3YHV3_9PSEU</name>
<dbReference type="EMBL" id="FORP01000018">
    <property type="protein sequence ID" value="SFK31404.1"/>
    <property type="molecule type" value="Genomic_DNA"/>
</dbReference>
<dbReference type="AlphaFoldDB" id="A0A1I3YHV3"/>